<proteinExistence type="predicted"/>
<dbReference type="GO" id="GO:0042834">
    <property type="term" value="F:peptidoglycan binding"/>
    <property type="evidence" value="ECO:0007669"/>
    <property type="project" value="InterPro"/>
</dbReference>
<protein>
    <submittedName>
        <fullName evidence="4">Cell division septation protein DedD</fullName>
    </submittedName>
</protein>
<evidence type="ECO:0000259" key="3">
    <source>
        <dbReference type="PROSITE" id="PS51724"/>
    </source>
</evidence>
<feature type="chain" id="PRO_5015718233" evidence="2">
    <location>
        <begin position="26"/>
        <end position="312"/>
    </location>
</feature>
<keyword evidence="4" id="KW-0132">Cell division</keyword>
<dbReference type="InterPro" id="IPR036680">
    <property type="entry name" value="SPOR-like_sf"/>
</dbReference>
<name>A0A2T0W3Z2_9RHOB</name>
<feature type="domain" description="SPOR" evidence="3">
    <location>
        <begin position="236"/>
        <end position="312"/>
    </location>
</feature>
<sequence>MTGKKYSNNVSRPLVLALVTLTGLAACDENGDFSFPSKDDAAAETSSQPTRQLVQTDSDVERPDVFEVTDRGLWDGRPSLGGVWVAHPDVSDPERVMIRNPENGKSVIGALFRRERENPGPLLQVSSDAAEELGLLAGAPTELNVVALRRVEIEVPEEPVETPDENPVVASLAAPVGVAETSLDTESDSPSAAALPDAPSVDPIAGAAAAIAAAEAGLADGSTPTEVTVPVAAAATGDATAPLAQVGVFSVERNANGAAQKIRNAGIKANVEPFDAGGRTVWRVVAGPVSDDAALEQLKAIGFVDAFVVPAE</sequence>
<dbReference type="RefSeq" id="WP_243394325.1">
    <property type="nucleotide sequence ID" value="NZ_PVTP01000001.1"/>
</dbReference>
<gene>
    <name evidence="4" type="ORF">CLV80_10131</name>
</gene>
<dbReference type="InterPro" id="IPR007730">
    <property type="entry name" value="SPOR-like_dom"/>
</dbReference>
<evidence type="ECO:0000256" key="1">
    <source>
        <dbReference type="SAM" id="MobiDB-lite"/>
    </source>
</evidence>
<dbReference type="AlphaFoldDB" id="A0A2T0W3Z2"/>
<feature type="region of interest" description="Disordered" evidence="1">
    <location>
        <begin position="34"/>
        <end position="61"/>
    </location>
</feature>
<reference evidence="4 5" key="1">
    <citation type="submission" date="2018-03" db="EMBL/GenBank/DDBJ databases">
        <title>Genomic Encyclopedia of Archaeal and Bacterial Type Strains, Phase II (KMG-II): from individual species to whole genera.</title>
        <authorList>
            <person name="Goeker M."/>
        </authorList>
    </citation>
    <scope>NUCLEOTIDE SEQUENCE [LARGE SCALE GENOMIC DNA]</scope>
    <source>
        <strain evidence="4 5">DSM 101533</strain>
    </source>
</reference>
<dbReference type="Pfam" id="PF05036">
    <property type="entry name" value="SPOR"/>
    <property type="match status" value="1"/>
</dbReference>
<comment type="caution">
    <text evidence="4">The sequence shown here is derived from an EMBL/GenBank/DDBJ whole genome shotgun (WGS) entry which is preliminary data.</text>
</comment>
<evidence type="ECO:0000256" key="2">
    <source>
        <dbReference type="SAM" id="SignalP"/>
    </source>
</evidence>
<dbReference type="SUPFAM" id="SSF110997">
    <property type="entry name" value="Sporulation related repeat"/>
    <property type="match status" value="1"/>
</dbReference>
<dbReference type="EMBL" id="PVTP01000001">
    <property type="protein sequence ID" value="PRY80180.1"/>
    <property type="molecule type" value="Genomic_DNA"/>
</dbReference>
<keyword evidence="5" id="KW-1185">Reference proteome</keyword>
<dbReference type="Gene3D" id="3.30.70.1070">
    <property type="entry name" value="Sporulation related repeat"/>
    <property type="match status" value="1"/>
</dbReference>
<evidence type="ECO:0000313" key="4">
    <source>
        <dbReference type="EMBL" id="PRY80180.1"/>
    </source>
</evidence>
<accession>A0A2T0W3Z2</accession>
<dbReference type="PROSITE" id="PS51257">
    <property type="entry name" value="PROKAR_LIPOPROTEIN"/>
    <property type="match status" value="1"/>
</dbReference>
<keyword evidence="4" id="KW-0131">Cell cycle</keyword>
<feature type="signal peptide" evidence="2">
    <location>
        <begin position="1"/>
        <end position="25"/>
    </location>
</feature>
<dbReference type="PROSITE" id="PS51724">
    <property type="entry name" value="SPOR"/>
    <property type="match status" value="1"/>
</dbReference>
<feature type="compositionally biased region" description="Polar residues" evidence="1">
    <location>
        <begin position="44"/>
        <end position="57"/>
    </location>
</feature>
<dbReference type="GO" id="GO:0051301">
    <property type="term" value="P:cell division"/>
    <property type="evidence" value="ECO:0007669"/>
    <property type="project" value="UniProtKB-KW"/>
</dbReference>
<organism evidence="4 5">
    <name type="scientific">Yoonia maritima</name>
    <dbReference type="NCBI Taxonomy" id="1435347"/>
    <lineage>
        <taxon>Bacteria</taxon>
        <taxon>Pseudomonadati</taxon>
        <taxon>Pseudomonadota</taxon>
        <taxon>Alphaproteobacteria</taxon>
        <taxon>Rhodobacterales</taxon>
        <taxon>Paracoccaceae</taxon>
        <taxon>Yoonia</taxon>
    </lineage>
</organism>
<evidence type="ECO:0000313" key="5">
    <source>
        <dbReference type="Proteomes" id="UP000238007"/>
    </source>
</evidence>
<keyword evidence="2" id="KW-0732">Signal</keyword>
<dbReference type="Proteomes" id="UP000238007">
    <property type="component" value="Unassembled WGS sequence"/>
</dbReference>